<dbReference type="EMBL" id="MVGC01000431">
    <property type="protein sequence ID" value="RJE19250.1"/>
    <property type="molecule type" value="Genomic_DNA"/>
</dbReference>
<gene>
    <name evidence="2" type="ORF">PHISCL_08417</name>
</gene>
<proteinExistence type="predicted"/>
<feature type="region of interest" description="Disordered" evidence="1">
    <location>
        <begin position="35"/>
        <end position="64"/>
    </location>
</feature>
<protein>
    <submittedName>
        <fullName evidence="2">Uncharacterized protein</fullName>
    </submittedName>
</protein>
<keyword evidence="3" id="KW-1185">Reference proteome</keyword>
<reference evidence="3" key="1">
    <citation type="submission" date="2017-02" db="EMBL/GenBank/DDBJ databases">
        <authorList>
            <person name="Tafer H."/>
            <person name="Lopandic K."/>
        </authorList>
    </citation>
    <scope>NUCLEOTIDE SEQUENCE [LARGE SCALE GENOMIC DNA]</scope>
    <source>
        <strain evidence="3">CBS 366.77</strain>
    </source>
</reference>
<evidence type="ECO:0000313" key="2">
    <source>
        <dbReference type="EMBL" id="RJE19250.1"/>
    </source>
</evidence>
<comment type="caution">
    <text evidence="2">The sequence shown here is derived from an EMBL/GenBank/DDBJ whole genome shotgun (WGS) entry which is preliminary data.</text>
</comment>
<sequence>MAARHQQVANRPVFSVTSICGMALQVLERTYETLEGSSDKMTAEEVQTAEGEPLSEGGGCDRIA</sequence>
<evidence type="ECO:0000313" key="3">
    <source>
        <dbReference type="Proteomes" id="UP000266188"/>
    </source>
</evidence>
<evidence type="ECO:0000256" key="1">
    <source>
        <dbReference type="SAM" id="MobiDB-lite"/>
    </source>
</evidence>
<dbReference type="AlphaFoldDB" id="A0A3A2Z9H2"/>
<accession>A0A3A2Z9H2</accession>
<dbReference type="Proteomes" id="UP000266188">
    <property type="component" value="Unassembled WGS sequence"/>
</dbReference>
<organism evidence="2 3">
    <name type="scientific">Aspergillus sclerotialis</name>
    <dbReference type="NCBI Taxonomy" id="2070753"/>
    <lineage>
        <taxon>Eukaryota</taxon>
        <taxon>Fungi</taxon>
        <taxon>Dikarya</taxon>
        <taxon>Ascomycota</taxon>
        <taxon>Pezizomycotina</taxon>
        <taxon>Eurotiomycetes</taxon>
        <taxon>Eurotiomycetidae</taxon>
        <taxon>Eurotiales</taxon>
        <taxon>Aspergillaceae</taxon>
        <taxon>Aspergillus</taxon>
        <taxon>Aspergillus subgen. Polypaecilum</taxon>
    </lineage>
</organism>
<name>A0A3A2Z9H2_9EURO</name>